<sequence length="135" mass="14512">MSIQFLQVEVPFCFVGLILENCSLPFPNHGHVVLGDPSPILFYPISSTEVRCLVDVPSQKVPSISNGEMANYLKTVVAPQVPPELHKSFLAAVEKGSIRTMPNRSLPAAPLPTPGDILMGILGILLHASKGNMVI</sequence>
<keyword evidence="8" id="KW-0503">Monooxygenase</keyword>
<dbReference type="GO" id="GO:0050660">
    <property type="term" value="F:flavin adenine dinucleotide binding"/>
    <property type="evidence" value="ECO:0007669"/>
    <property type="project" value="UniProtKB-UniRule"/>
</dbReference>
<keyword evidence="4 6" id="KW-0560">Oxidoreductase</keyword>
<dbReference type="GO" id="GO:0016020">
    <property type="term" value="C:membrane"/>
    <property type="evidence" value="ECO:0007669"/>
    <property type="project" value="UniProtKB-SubCell"/>
</dbReference>
<evidence type="ECO:0000313" key="9">
    <source>
        <dbReference type="Proteomes" id="UP000554482"/>
    </source>
</evidence>
<protein>
    <recommendedName>
        <fullName evidence="6">Squalene monooxygenase</fullName>
        <ecNumber evidence="6">1.14.14.17</ecNumber>
    </recommendedName>
</protein>
<dbReference type="PANTHER" id="PTHR10835">
    <property type="entry name" value="SQUALENE MONOOXYGENASE"/>
    <property type="match status" value="1"/>
</dbReference>
<dbReference type="EC" id="1.14.14.17" evidence="6"/>
<dbReference type="GO" id="GO:0016126">
    <property type="term" value="P:sterol biosynthetic process"/>
    <property type="evidence" value="ECO:0007669"/>
    <property type="project" value="UniProtKB-UniRule"/>
</dbReference>
<comment type="catalytic activity">
    <reaction evidence="6">
        <text>squalene + reduced [NADPH--hemoprotein reductase] + O2 = (S)-2,3-epoxysqualene + oxidized [NADPH--hemoprotein reductase] + H2O + H(+)</text>
        <dbReference type="Rhea" id="RHEA:25282"/>
        <dbReference type="Rhea" id="RHEA-COMP:11964"/>
        <dbReference type="Rhea" id="RHEA-COMP:11965"/>
        <dbReference type="ChEBI" id="CHEBI:15377"/>
        <dbReference type="ChEBI" id="CHEBI:15378"/>
        <dbReference type="ChEBI" id="CHEBI:15379"/>
        <dbReference type="ChEBI" id="CHEBI:15440"/>
        <dbReference type="ChEBI" id="CHEBI:15441"/>
        <dbReference type="ChEBI" id="CHEBI:57618"/>
        <dbReference type="ChEBI" id="CHEBI:58210"/>
        <dbReference type="EC" id="1.14.14.17"/>
    </reaction>
</comment>
<reference evidence="8 9" key="1">
    <citation type="submission" date="2020-06" db="EMBL/GenBank/DDBJ databases">
        <title>Transcriptomic and genomic resources for Thalictrum thalictroides and T. hernandezii: Facilitating candidate gene discovery in an emerging model plant lineage.</title>
        <authorList>
            <person name="Arias T."/>
            <person name="Riano-Pachon D.M."/>
            <person name="Di Stilio V.S."/>
        </authorList>
    </citation>
    <scope>NUCLEOTIDE SEQUENCE [LARGE SCALE GENOMIC DNA]</scope>
    <source>
        <strain evidence="9">cv. WT478/WT964</strain>
        <tissue evidence="8">Leaves</tissue>
    </source>
</reference>
<keyword evidence="5" id="KW-0472">Membrane</keyword>
<dbReference type="GO" id="GO:0005783">
    <property type="term" value="C:endoplasmic reticulum"/>
    <property type="evidence" value="ECO:0007669"/>
    <property type="project" value="TreeGrafter"/>
</dbReference>
<keyword evidence="3 6" id="KW-0274">FAD</keyword>
<keyword evidence="2 6" id="KW-0285">Flavoprotein</keyword>
<dbReference type="AlphaFoldDB" id="A0A7J6WBP8"/>
<keyword evidence="9" id="KW-1185">Reference proteome</keyword>
<dbReference type="Pfam" id="PF08491">
    <property type="entry name" value="SE"/>
    <property type="match status" value="1"/>
</dbReference>
<evidence type="ECO:0000256" key="5">
    <source>
        <dbReference type="ARBA" id="ARBA00023136"/>
    </source>
</evidence>
<comment type="similarity">
    <text evidence="6">Belongs to the squalene monooxygenase family.</text>
</comment>
<comment type="cofactor">
    <cofactor evidence="1 6">
        <name>FAD</name>
        <dbReference type="ChEBI" id="CHEBI:57692"/>
    </cofactor>
</comment>
<dbReference type="UniPathway" id="UPA00767">
    <property type="reaction ID" value="UER00752"/>
</dbReference>
<dbReference type="Proteomes" id="UP000554482">
    <property type="component" value="Unassembled WGS sequence"/>
</dbReference>
<evidence type="ECO:0000256" key="3">
    <source>
        <dbReference type="ARBA" id="ARBA00022827"/>
    </source>
</evidence>
<feature type="domain" description="Squalene epoxidase" evidence="7">
    <location>
        <begin position="7"/>
        <end position="120"/>
    </location>
</feature>
<evidence type="ECO:0000256" key="6">
    <source>
        <dbReference type="RuleBase" id="RU367121"/>
    </source>
</evidence>
<comment type="subcellular location">
    <subcellularLocation>
        <location evidence="6">Membrane</location>
        <topology evidence="6">Multi-pass membrane protein</topology>
    </subcellularLocation>
</comment>
<dbReference type="GO" id="GO:0004506">
    <property type="term" value="F:squalene monooxygenase activity"/>
    <property type="evidence" value="ECO:0007669"/>
    <property type="project" value="UniProtKB-UniRule"/>
</dbReference>
<dbReference type="PANTHER" id="PTHR10835:SF0">
    <property type="entry name" value="SQUALENE MONOOXYGENASE"/>
    <property type="match status" value="1"/>
</dbReference>
<gene>
    <name evidence="8" type="ORF">FRX31_015661</name>
</gene>
<comment type="function">
    <text evidence="6">Catalyzes the stereospecific oxidation of squalene to (S)-2,3-epoxysqualene, and is considered to be a rate-limiting enzyme in steroid biosynthesis.</text>
</comment>
<accession>A0A7J6WBP8</accession>
<comment type="caution">
    <text evidence="8">The sequence shown here is derived from an EMBL/GenBank/DDBJ whole genome shotgun (WGS) entry which is preliminary data.</text>
</comment>
<dbReference type="OrthoDB" id="1722877at2759"/>
<evidence type="ECO:0000313" key="8">
    <source>
        <dbReference type="EMBL" id="KAF5194751.1"/>
    </source>
</evidence>
<evidence type="ECO:0000259" key="7">
    <source>
        <dbReference type="Pfam" id="PF08491"/>
    </source>
</evidence>
<organism evidence="8 9">
    <name type="scientific">Thalictrum thalictroides</name>
    <name type="common">Rue-anemone</name>
    <name type="synonym">Anemone thalictroides</name>
    <dbReference type="NCBI Taxonomy" id="46969"/>
    <lineage>
        <taxon>Eukaryota</taxon>
        <taxon>Viridiplantae</taxon>
        <taxon>Streptophyta</taxon>
        <taxon>Embryophyta</taxon>
        <taxon>Tracheophyta</taxon>
        <taxon>Spermatophyta</taxon>
        <taxon>Magnoliopsida</taxon>
        <taxon>Ranunculales</taxon>
        <taxon>Ranunculaceae</taxon>
        <taxon>Thalictroideae</taxon>
        <taxon>Thalictrum</taxon>
    </lineage>
</organism>
<evidence type="ECO:0000256" key="1">
    <source>
        <dbReference type="ARBA" id="ARBA00001974"/>
    </source>
</evidence>
<dbReference type="InterPro" id="IPR013698">
    <property type="entry name" value="Squalene_epoxidase"/>
</dbReference>
<dbReference type="EMBL" id="JABWDY010018321">
    <property type="protein sequence ID" value="KAF5194751.1"/>
    <property type="molecule type" value="Genomic_DNA"/>
</dbReference>
<dbReference type="InterPro" id="IPR040125">
    <property type="entry name" value="Squalene_monox"/>
</dbReference>
<name>A0A7J6WBP8_THATH</name>
<proteinExistence type="inferred from homology"/>
<evidence type="ECO:0000256" key="2">
    <source>
        <dbReference type="ARBA" id="ARBA00022630"/>
    </source>
</evidence>
<evidence type="ECO:0000256" key="4">
    <source>
        <dbReference type="ARBA" id="ARBA00023002"/>
    </source>
</evidence>